<dbReference type="AlphaFoldDB" id="G9G7H1"/>
<organism evidence="2">
    <name type="scientific">Pseudomonas sp. MC1</name>
    <dbReference type="NCBI Taxonomy" id="1123041"/>
    <lineage>
        <taxon>Bacteria</taxon>
        <taxon>Pseudomonadati</taxon>
        <taxon>Pseudomonadota</taxon>
        <taxon>Gammaproteobacteria</taxon>
        <taxon>Pseudomonadales</taxon>
        <taxon>Pseudomonadaceae</taxon>
        <taxon>Pseudomonas</taxon>
    </lineage>
</organism>
<proteinExistence type="predicted"/>
<geneLocation type="plasmid" evidence="2">
    <name>KOPRI126573</name>
</geneLocation>
<feature type="region of interest" description="Disordered" evidence="1">
    <location>
        <begin position="1"/>
        <end position="121"/>
    </location>
</feature>
<reference evidence="2" key="1">
    <citation type="submission" date="2011-07" db="EMBL/GenBank/DDBJ databases">
        <title>Complete nucleotide sequence and genetic organization of a catabolic plasmid from a psychrotolerant Pseudomonas species.</title>
        <authorList>
            <person name="Ahn E."/>
            <person name="Kim D."/>
            <person name="Kim E."/>
        </authorList>
    </citation>
    <scope>NUCLEOTIDE SEQUENCE</scope>
    <source>
        <strain evidence="2">MC1</strain>
        <plasmid evidence="2">KOPRI126573</plasmid>
    </source>
</reference>
<protein>
    <submittedName>
        <fullName evidence="2">Uncharacterized protein</fullName>
    </submittedName>
</protein>
<gene>
    <name evidence="2" type="ORF">pYIC_21</name>
</gene>
<dbReference type="EMBL" id="JN248563">
    <property type="protein sequence ID" value="AEV45862.1"/>
    <property type="molecule type" value="Genomic_DNA"/>
</dbReference>
<evidence type="ECO:0000313" key="2">
    <source>
        <dbReference type="EMBL" id="AEV45862.1"/>
    </source>
</evidence>
<accession>G9G7H1</accession>
<evidence type="ECO:0000256" key="1">
    <source>
        <dbReference type="SAM" id="MobiDB-lite"/>
    </source>
</evidence>
<keyword evidence="2" id="KW-0614">Plasmid</keyword>
<sequence length="121" mass="13327">MKNRPASEAQQRPERAVQLSTGQARALPGRWVTAGRFPESGADLGRELLQRPAARPNGFKSDREVGQGKSLCRTLQRKRSAQAEGRRREDGSPKGQDLARFWPGLGSRQPPPEGGTRRKGN</sequence>
<name>G9G7H1_9PSED</name>